<dbReference type="EMBL" id="HG316458">
    <property type="protein sequence ID" value="CDF89945.1"/>
    <property type="molecule type" value="Genomic_DNA"/>
</dbReference>
<evidence type="ECO:0000313" key="2">
    <source>
        <dbReference type="Proteomes" id="UP000019375"/>
    </source>
</evidence>
<keyword evidence="2" id="KW-1185">Reference proteome</keyword>
<proteinExistence type="predicted"/>
<evidence type="ECO:0000313" key="1">
    <source>
        <dbReference type="EMBL" id="CDF89945.1"/>
    </source>
</evidence>
<protein>
    <submittedName>
        <fullName evidence="1">ZYBA0S05-05358g1_1</fullName>
    </submittedName>
</protein>
<dbReference type="Proteomes" id="UP000019375">
    <property type="component" value="Unassembled WGS sequence"/>
</dbReference>
<dbReference type="AlphaFoldDB" id="A0A8J2T7W8"/>
<accession>A0A8J2T7W8</accession>
<name>A0A8J2T7W8_ZYGB2</name>
<sequence>MKYQAIADFVDTLESPVSPAEVPESVSKALQRNTSRSSRDALCRRVYELEREQQKRQLEEVLENVGDIPKHMLGSDIRDITFLDRVGAQVSKLPRLAAIQEGNEHDQNTLREYNALREELLLKCRAIEVAKTVMRDSDRDLDTIKRLLSELQDPREFFQSYHDKLMGELRGDQI</sequence>
<dbReference type="OrthoDB" id="4060761at2759"/>
<reference evidence="2" key="1">
    <citation type="journal article" date="2013" name="Genome Announc.">
        <title>Genome sequence of the food spoilage yeast Zygosaccharomyces bailii CLIB 213(T).</title>
        <authorList>
            <person name="Galeote V."/>
            <person name="Bigey F."/>
            <person name="Devillers H."/>
            <person name="Neuveglise C."/>
            <person name="Dequin S."/>
        </authorList>
    </citation>
    <scope>NUCLEOTIDE SEQUENCE [LARGE SCALE GENOMIC DNA]</scope>
    <source>
        <strain evidence="2">CLIB 213 / ATCC 58445 / CBS 680 / CCRC 21525 / NBRC 1098 / NCYC 1416 / NRRL Y-2227</strain>
    </source>
</reference>
<organism evidence="1 2">
    <name type="scientific">Zygosaccharomyces bailii (strain CLIB 213 / ATCC 58445 / CBS 680 / BCRC 21525 / NBRC 1098 / NCYC 1416 / NRRL Y-2227)</name>
    <dbReference type="NCBI Taxonomy" id="1333698"/>
    <lineage>
        <taxon>Eukaryota</taxon>
        <taxon>Fungi</taxon>
        <taxon>Dikarya</taxon>
        <taxon>Ascomycota</taxon>
        <taxon>Saccharomycotina</taxon>
        <taxon>Saccharomycetes</taxon>
        <taxon>Saccharomycetales</taxon>
        <taxon>Saccharomycetaceae</taxon>
        <taxon>Zygosaccharomyces</taxon>
    </lineage>
</organism>
<gene>
    <name evidence="1" type="ORF">BN860_05358g</name>
</gene>